<organism evidence="3 4">
    <name type="scientific">Lasallia pustulata</name>
    <dbReference type="NCBI Taxonomy" id="136370"/>
    <lineage>
        <taxon>Eukaryota</taxon>
        <taxon>Fungi</taxon>
        <taxon>Dikarya</taxon>
        <taxon>Ascomycota</taxon>
        <taxon>Pezizomycotina</taxon>
        <taxon>Lecanoromycetes</taxon>
        <taxon>OSLEUM clade</taxon>
        <taxon>Umbilicariomycetidae</taxon>
        <taxon>Umbilicariales</taxon>
        <taxon>Umbilicariaceae</taxon>
        <taxon>Lasallia</taxon>
    </lineage>
</organism>
<dbReference type="GO" id="GO:0016020">
    <property type="term" value="C:membrane"/>
    <property type="evidence" value="ECO:0007669"/>
    <property type="project" value="TreeGrafter"/>
</dbReference>
<protein>
    <recommendedName>
        <fullName evidence="2">PhoD-like phosphatase domain-containing protein</fullName>
    </recommendedName>
</protein>
<evidence type="ECO:0000313" key="4">
    <source>
        <dbReference type="Proteomes" id="UP000324767"/>
    </source>
</evidence>
<dbReference type="EMBL" id="VXIT01000008">
    <property type="protein sequence ID" value="KAA6411046.1"/>
    <property type="molecule type" value="Genomic_DNA"/>
</dbReference>
<dbReference type="PANTHER" id="PTHR46689">
    <property type="entry name" value="MEMBRANE PROTEIN, PUTATIVE-RELATED"/>
    <property type="match status" value="1"/>
</dbReference>
<feature type="region of interest" description="Disordered" evidence="1">
    <location>
        <begin position="692"/>
        <end position="747"/>
    </location>
</feature>
<feature type="compositionally biased region" description="Polar residues" evidence="1">
    <location>
        <begin position="972"/>
        <end position="985"/>
    </location>
</feature>
<dbReference type="InterPro" id="IPR038607">
    <property type="entry name" value="PhoD-like_sf"/>
</dbReference>
<dbReference type="AlphaFoldDB" id="A0A5M8PR56"/>
<feature type="region of interest" description="Disordered" evidence="1">
    <location>
        <begin position="396"/>
        <end position="415"/>
    </location>
</feature>
<feature type="domain" description="PhoD-like phosphatase" evidence="2">
    <location>
        <begin position="229"/>
        <end position="391"/>
    </location>
</feature>
<feature type="domain" description="PhoD-like phosphatase" evidence="2">
    <location>
        <begin position="457"/>
        <end position="535"/>
    </location>
</feature>
<reference evidence="3 4" key="1">
    <citation type="submission" date="2019-09" db="EMBL/GenBank/DDBJ databases">
        <title>The hologenome of the rock-dwelling lichen Lasallia pustulata.</title>
        <authorList>
            <person name="Greshake Tzovaras B."/>
            <person name="Segers F."/>
            <person name="Bicker A."/>
            <person name="Dal Grande F."/>
            <person name="Otte J."/>
            <person name="Hankeln T."/>
            <person name="Schmitt I."/>
            <person name="Ebersberger I."/>
        </authorList>
    </citation>
    <scope>NUCLEOTIDE SEQUENCE [LARGE SCALE GENOMIC DNA]</scope>
    <source>
        <strain evidence="3">A1-1</strain>
    </source>
</reference>
<dbReference type="Proteomes" id="UP000324767">
    <property type="component" value="Unassembled WGS sequence"/>
</dbReference>
<accession>A0A5M8PR56</accession>
<dbReference type="OrthoDB" id="9999821at2759"/>
<dbReference type="PANTHER" id="PTHR46689:SF3">
    <property type="entry name" value="PHOD-LIKE PHOSPHATASE DOMAIN-CONTAINING PROTEIN"/>
    <property type="match status" value="1"/>
</dbReference>
<dbReference type="InterPro" id="IPR043904">
    <property type="entry name" value="PhoD_2-like"/>
</dbReference>
<feature type="compositionally biased region" description="Pro residues" evidence="1">
    <location>
        <begin position="878"/>
        <end position="947"/>
    </location>
</feature>
<proteinExistence type="predicted"/>
<dbReference type="InterPro" id="IPR029052">
    <property type="entry name" value="Metallo-depent_PP-like"/>
</dbReference>
<evidence type="ECO:0000256" key="1">
    <source>
        <dbReference type="SAM" id="MobiDB-lite"/>
    </source>
</evidence>
<feature type="compositionally biased region" description="Basic and acidic residues" evidence="1">
    <location>
        <begin position="1"/>
        <end position="28"/>
    </location>
</feature>
<feature type="compositionally biased region" description="Polar residues" evidence="1">
    <location>
        <begin position="29"/>
        <end position="50"/>
    </location>
</feature>
<dbReference type="Pfam" id="PF19050">
    <property type="entry name" value="PhoD_2"/>
    <property type="match status" value="3"/>
</dbReference>
<feature type="region of interest" description="Disordered" evidence="1">
    <location>
        <begin position="1"/>
        <end position="50"/>
    </location>
</feature>
<comment type="caution">
    <text evidence="3">The sequence shown here is derived from an EMBL/GenBank/DDBJ whole genome shotgun (WGS) entry which is preliminary data.</text>
</comment>
<feature type="domain" description="PhoD-like phosphatase" evidence="2">
    <location>
        <begin position="539"/>
        <end position="695"/>
    </location>
</feature>
<name>A0A5M8PR56_9LECA</name>
<dbReference type="CDD" id="cd07389">
    <property type="entry name" value="MPP_PhoD"/>
    <property type="match status" value="1"/>
</dbReference>
<feature type="region of interest" description="Disordered" evidence="1">
    <location>
        <begin position="865"/>
        <end position="995"/>
    </location>
</feature>
<feature type="compositionally biased region" description="Gly residues" evidence="1">
    <location>
        <begin position="737"/>
        <end position="747"/>
    </location>
</feature>
<dbReference type="Gene3D" id="3.60.21.70">
    <property type="entry name" value="PhoD-like phosphatase"/>
    <property type="match status" value="1"/>
</dbReference>
<sequence>MEKLSGSRWQHQEEETSSSDDGRTEYHSSSRNGYSSRAPNKSTGTTFTNLPRTHAELGSQARAVTYGNGAHTNSSDGGRLEDRSSITGLDVTCGPLLNYTGMSNMGSTTPTWHGSVLLVTPSGQHQPEMRLGFLEAVGEVKDHDSGTSNGPYSLNGNVSANYDRGYSPSNSEQRRFFGVQLYADTRKTFWRFTVELPVLAHEARWQYSISIVRNVSNTGQQPKESLSTFVVPAATQSMRMMFHSCNGFSVGTDEEAWSGPALWNDVLRMHKEKPFHVMIGGGDQIYNDGVRVGGPLHAWTDISNPKRRRDYPFGEKLREECDDYYLNNYIKWYSTESFASANRQIPQINVWDDHDIIDGFGSYTDHFMRCAVFRGIGGIAFKYYCLFQHHIPPPKSTFTTDAPQTTHSQGPNGAGADPVQLKDAFILEEPNPEPRFILGRHPGPYIEERSRSVYVRLGARIAFLGIDARTERTRHQINYPETYDLIFQRAARELRAASGAIKHLILLLGVPIAYPRLAWLESLFSSPIMTPLKILNKRFGFAGSLFNHFDGKVDLLDDLDDHYTARLHKAERKALVLRLQDLSREYGVRVTILGGDVHLAACGRFYSNPKLRVPVERDHRFIVNVVSSAITNHPPPEAVASLLARRNKIHHLDTRTDETLMKLFDRDPGAGSHASRNNRVTMPSRNYAVLTESEGAKEDNEANGYGKFREGGGGAEEGWRRRTDKNAGHAPLHAGEEGAGTGHMAAGGRGGGGGGGVIWRFVFGWRWRGGIRGAGRRGMGLVFRYWWVQWARKLAEGLEGLAGLWTTWFGLVGARGDEADWEGRWVGCLEGWMRIVLLGNSARVCQFRCTLDRVYVTGEIIGKGIGGPGGDPSTQAPLSPPPPPPPAPPPSAQLPLPLAPPSLTPSTPPPSAPPPPPSAPPLSPPPPKTPAPPPKFPPTPPPSPSPRRPATIPAIFTTLFLTAPLSNPFRKSASTSTLTPRNASPSAPIPRSHTA</sequence>
<dbReference type="PRINTS" id="PR01217">
    <property type="entry name" value="PRICHEXTENSN"/>
</dbReference>
<gene>
    <name evidence="3" type="ORF">FRX48_05357</name>
</gene>
<evidence type="ECO:0000259" key="2">
    <source>
        <dbReference type="Pfam" id="PF19050"/>
    </source>
</evidence>
<dbReference type="InterPro" id="IPR018946">
    <property type="entry name" value="PhoD-like_MPP"/>
</dbReference>
<feature type="compositionally biased region" description="Basic and acidic residues" evidence="1">
    <location>
        <begin position="717"/>
        <end position="727"/>
    </location>
</feature>
<dbReference type="SUPFAM" id="SSF56300">
    <property type="entry name" value="Metallo-dependent phosphatases"/>
    <property type="match status" value="1"/>
</dbReference>
<evidence type="ECO:0000313" key="3">
    <source>
        <dbReference type="EMBL" id="KAA6411046.1"/>
    </source>
</evidence>
<feature type="compositionally biased region" description="Polar residues" evidence="1">
    <location>
        <begin position="396"/>
        <end position="411"/>
    </location>
</feature>